<feature type="non-terminal residue" evidence="4">
    <location>
        <position position="506"/>
    </location>
</feature>
<feature type="non-terminal residue" evidence="4">
    <location>
        <position position="1"/>
    </location>
</feature>
<dbReference type="Pfam" id="PF21788">
    <property type="entry name" value="TNP-like_GBD"/>
    <property type="match status" value="1"/>
</dbReference>
<evidence type="ECO:0000259" key="3">
    <source>
        <dbReference type="Pfam" id="PF21789"/>
    </source>
</evidence>
<dbReference type="Pfam" id="PF21787">
    <property type="entry name" value="TNP-like_RNaseH_N"/>
    <property type="match status" value="1"/>
</dbReference>
<dbReference type="PANTHER" id="PTHR47577:SF2">
    <property type="entry name" value="THAP DOMAIN CONTAINING 9"/>
    <property type="match status" value="1"/>
</dbReference>
<feature type="domain" description="Transposable element P transposase-like GTP-binding insertion" evidence="2">
    <location>
        <begin position="190"/>
        <end position="311"/>
    </location>
</feature>
<evidence type="ECO:0000259" key="2">
    <source>
        <dbReference type="Pfam" id="PF21788"/>
    </source>
</evidence>
<dbReference type="InterPro" id="IPR048365">
    <property type="entry name" value="TNP-like_RNaseH_N"/>
</dbReference>
<dbReference type="AlphaFoldDB" id="A0A6S7LKJ8"/>
<accession>A0A6S7LKJ8</accession>
<reference evidence="4" key="1">
    <citation type="submission" date="2020-04" db="EMBL/GenBank/DDBJ databases">
        <authorList>
            <person name="Alioto T."/>
            <person name="Alioto T."/>
            <person name="Gomez Garrido J."/>
        </authorList>
    </citation>
    <scope>NUCLEOTIDE SEQUENCE</scope>
    <source>
        <strain evidence="4">A484AB</strain>
    </source>
</reference>
<feature type="domain" description="Transposable element P transposase-like RNase H" evidence="1">
    <location>
        <begin position="26"/>
        <end position="160"/>
    </location>
</feature>
<dbReference type="InterPro" id="IPR048367">
    <property type="entry name" value="TNP-like_RNaseH_C"/>
</dbReference>
<comment type="caution">
    <text evidence="4">The sequence shown here is derived from an EMBL/GenBank/DDBJ whole genome shotgun (WGS) entry which is preliminary data.</text>
</comment>
<name>A0A6S7LKJ8_PARCT</name>
<dbReference type="PANTHER" id="PTHR47577">
    <property type="entry name" value="THAP DOMAIN-CONTAINING PROTEIN 6"/>
    <property type="match status" value="1"/>
</dbReference>
<dbReference type="Proteomes" id="UP001152795">
    <property type="component" value="Unassembled WGS sequence"/>
</dbReference>
<sequence>AYEYVRSIIPLPNPSLIRKWSSSVDCEPGFLQEAFQSLQSEADKTPSKKDCGLIIDAMSIRKQTLWDPKKEQYSGFVNYGPVPPEDPETLASEALVFILVGTRNRWKCPIGYFLADKMNAKTQAQLVRMALEKAADAGLRVWSITAHGTSVNVSTFTQLGCIFGTTYDSMVTMFKHPSRNYNVYVILDPCHMLKLARNALASLGSFYDSDGGEIQWKFFHLPHNLQEDEGLNLGNKFSAQHLQFQKHKMNVRLAAQTLSSSVANAIEFLDVSMKRPQFKNSGPTIKFIRNIDRAFDILNSRCPRAKGHKQPLRPKSKDTWEDYLKSTAEYLLSLVGKQGKNKEQELLSTHRRKTFIVGFVATIKSTINMANEMFSLKENPFAYLLTYKFSQDHMELLFSCIRSKGGWNNNPNSMQLKYALRKMLFTNAVKASKNSNCVDFSEGFSSGIIPILHKRKHRSPLIEEEKPENDSGFTLTEQLLVEQLAERGHSEFMGNILFHISAFIVK</sequence>
<evidence type="ECO:0000259" key="1">
    <source>
        <dbReference type="Pfam" id="PF21787"/>
    </source>
</evidence>
<protein>
    <submittedName>
        <fullName evidence="4">THAP domain-containing 9, partial</fullName>
    </submittedName>
</protein>
<keyword evidence="5" id="KW-1185">Reference proteome</keyword>
<feature type="domain" description="Transposable element P transposase-like RNase H C-terminal" evidence="3">
    <location>
        <begin position="387"/>
        <end position="419"/>
    </location>
</feature>
<evidence type="ECO:0000313" key="5">
    <source>
        <dbReference type="Proteomes" id="UP001152795"/>
    </source>
</evidence>
<proteinExistence type="predicted"/>
<organism evidence="4 5">
    <name type="scientific">Paramuricea clavata</name>
    <name type="common">Red gorgonian</name>
    <name type="synonym">Violescent sea-whip</name>
    <dbReference type="NCBI Taxonomy" id="317549"/>
    <lineage>
        <taxon>Eukaryota</taxon>
        <taxon>Metazoa</taxon>
        <taxon>Cnidaria</taxon>
        <taxon>Anthozoa</taxon>
        <taxon>Octocorallia</taxon>
        <taxon>Malacalcyonacea</taxon>
        <taxon>Plexauridae</taxon>
        <taxon>Paramuricea</taxon>
    </lineage>
</organism>
<dbReference type="Pfam" id="PF21789">
    <property type="entry name" value="TNP-like_RNaseH_C"/>
    <property type="match status" value="1"/>
</dbReference>
<dbReference type="EMBL" id="CACRXK020024144">
    <property type="protein sequence ID" value="CAB4038383.1"/>
    <property type="molecule type" value="Genomic_DNA"/>
</dbReference>
<gene>
    <name evidence="4" type="ORF">PACLA_8A087105</name>
</gene>
<dbReference type="InterPro" id="IPR048366">
    <property type="entry name" value="TNP-like_GBD"/>
</dbReference>
<dbReference type="OrthoDB" id="6760869at2759"/>
<evidence type="ECO:0000313" key="4">
    <source>
        <dbReference type="EMBL" id="CAB4038383.1"/>
    </source>
</evidence>